<feature type="coiled-coil region" evidence="1">
    <location>
        <begin position="130"/>
        <end position="157"/>
    </location>
</feature>
<gene>
    <name evidence="3" type="ORF">DEQ80_12235</name>
</gene>
<keyword evidence="2" id="KW-0472">Membrane</keyword>
<keyword evidence="1" id="KW-0175">Coiled coil</keyword>
<evidence type="ECO:0000256" key="2">
    <source>
        <dbReference type="SAM" id="Phobius"/>
    </source>
</evidence>
<evidence type="ECO:0000313" key="3">
    <source>
        <dbReference type="EMBL" id="HCE18616.1"/>
    </source>
</evidence>
<feature type="coiled-coil region" evidence="1">
    <location>
        <begin position="338"/>
        <end position="365"/>
    </location>
</feature>
<dbReference type="RefSeq" id="WP_062193693.1">
    <property type="nucleotide sequence ID" value="NZ_DF967965.1"/>
</dbReference>
<feature type="coiled-coil region" evidence="1">
    <location>
        <begin position="748"/>
        <end position="827"/>
    </location>
</feature>
<feature type="transmembrane region" description="Helical" evidence="2">
    <location>
        <begin position="7"/>
        <end position="30"/>
    </location>
</feature>
<dbReference type="PANTHER" id="PTHR32114:SF2">
    <property type="entry name" value="ABC TRANSPORTER ABCH.3"/>
    <property type="match status" value="1"/>
</dbReference>
<keyword evidence="2" id="KW-1133">Transmembrane helix</keyword>
<dbReference type="EMBL" id="DPBP01000048">
    <property type="protein sequence ID" value="HCE18616.1"/>
    <property type="molecule type" value="Genomic_DNA"/>
</dbReference>
<accession>A0A3D1JLT1</accession>
<name>A0A3D1JLT1_9CHLR</name>
<protein>
    <submittedName>
        <fullName evidence="3">Uncharacterized protein</fullName>
    </submittedName>
</protein>
<dbReference type="Proteomes" id="UP000264141">
    <property type="component" value="Unassembled WGS sequence"/>
</dbReference>
<dbReference type="PANTHER" id="PTHR32114">
    <property type="entry name" value="ABC TRANSPORTER ABCH.3"/>
    <property type="match status" value="1"/>
</dbReference>
<comment type="caution">
    <text evidence="3">The sequence shown here is derived from an EMBL/GenBank/DDBJ whole genome shotgun (WGS) entry which is preliminary data.</text>
</comment>
<dbReference type="OrthoDB" id="9821479at2"/>
<reference evidence="3 4" key="1">
    <citation type="journal article" date="2018" name="Nat. Biotechnol.">
        <title>A standardized bacterial taxonomy based on genome phylogeny substantially revises the tree of life.</title>
        <authorList>
            <person name="Parks D.H."/>
            <person name="Chuvochina M."/>
            <person name="Waite D.W."/>
            <person name="Rinke C."/>
            <person name="Skarshewski A."/>
            <person name="Chaumeil P.A."/>
            <person name="Hugenholtz P."/>
        </authorList>
    </citation>
    <scope>NUCLEOTIDE SEQUENCE [LARGE SCALE GENOMIC DNA]</scope>
    <source>
        <strain evidence="3">UBA8781</strain>
    </source>
</reference>
<proteinExistence type="predicted"/>
<evidence type="ECO:0000313" key="4">
    <source>
        <dbReference type="Proteomes" id="UP000264141"/>
    </source>
</evidence>
<organism evidence="3 4">
    <name type="scientific">Anaerolinea thermolimosa</name>
    <dbReference type="NCBI Taxonomy" id="229919"/>
    <lineage>
        <taxon>Bacteria</taxon>
        <taxon>Bacillati</taxon>
        <taxon>Chloroflexota</taxon>
        <taxon>Anaerolineae</taxon>
        <taxon>Anaerolineales</taxon>
        <taxon>Anaerolineaceae</taxon>
        <taxon>Anaerolinea</taxon>
    </lineage>
</organism>
<dbReference type="STRING" id="229919.GCA_001050195_02247"/>
<feature type="coiled-coil region" evidence="1">
    <location>
        <begin position="524"/>
        <end position="593"/>
    </location>
</feature>
<evidence type="ECO:0000256" key="1">
    <source>
        <dbReference type="SAM" id="Coils"/>
    </source>
</evidence>
<keyword evidence="2" id="KW-0812">Transmembrane</keyword>
<dbReference type="AlphaFoldDB" id="A0A3D1JLT1"/>
<sequence length="895" mass="102332">MESALEWILITLLIIMLVSLVAGLVVYGLVSRWRRQVETVLLEVGGELNQAGFHIESLQATQYEFGKIHRQPYVTLTAELQKKVDRILQMAQEVESRWVELEARQHHVPLSHLQGILEWVTGAYPNWKAAEALRVQNRNLQRELAEAQRLARRMEGLPVEIYTQARMAGEALQRLETLLNTLHEAGLHGKPMEEADDVFRRVQQSWGHIPEDFLAEGPPDSQAGDVRETVSAVYAVLEDVQPLLDEWVERVEGWDKQYRRTVEAYERLRKTGNTFRAALKNPPVGLIVDGFLAELDRVRATTVAINKRLQEPLVDDLRALERETIHLEKVVKDQVARYDRVCRQVEELDRAILELETRQSEAARRLAEPEKLQVYPLVWDISRAFLADLETGLNTIGSRDQKRTPEQVEEGLRLASEQDAKLTSFIKRLETVLNAHQEFLFLLGTGVVADGMAFLENAQQLVEKAARYAPVNWSGGETPAAFQADLSRLRELQQRLTGASQPMAIKESELSDWLKDARQMVELHRALRTREERMRQRLNTLEKAESEALAEAERALSTMDHLLLLTRENAVLQEKALAEMNRVREELSHLVEELRNPGQGAVERKVSRTNVLVEQLSRASQNWLDQLVLDLQGQTRHISDQLGELDQSVALEDRAVNEARSLIERLGSRPTPRKDGSTYLEVAAEIKRWNNEWQTCRGVSQALDEVARVVLEAVREATQAREAARKALQSAGKLASGRRDWPPTRQSLVEEVRMFQELERRLDRLKSDRKTASEAVHELGQIFHELSQLEDRVVAAIRQAELEQQEAIRLERLLEEYQQRWQALAQRFPAQADLDLEIKDLVSQADQRLARIKTQYKQGILSYEQALDGLREAVSALRNARFNVPEGQEVHITQG</sequence>